<accession>A0A1X6PIP4</accession>
<sequence>MQEARKYRAFMRKPFSQHPVPSPAPTGKRRGLRTPADAEMALHWAAFKLFSTFFDVLNIEAVIMSSAAHRADAVADEQSGGSSVDSMVDSVSVGNSNDTSASEYSSDELRMSEEEGEITNEGGDDSVVGGADDHVGDQAAVVFSDPEARAAESASGPLRSGSAGIEKGLQHLALDRTAPTSAAGSTASLPSTPVPDGDGTKFLLSSPAGAEGSEEQATFESIFAQVDKTSCP</sequence>
<dbReference type="AlphaFoldDB" id="A0A1X6PIP4"/>
<feature type="compositionally biased region" description="Acidic residues" evidence="1">
    <location>
        <begin position="114"/>
        <end position="124"/>
    </location>
</feature>
<name>A0A1X6PIP4_PORUM</name>
<keyword evidence="3" id="KW-1185">Reference proteome</keyword>
<organism evidence="2 3">
    <name type="scientific">Porphyra umbilicalis</name>
    <name type="common">Purple laver</name>
    <name type="synonym">Red alga</name>
    <dbReference type="NCBI Taxonomy" id="2786"/>
    <lineage>
        <taxon>Eukaryota</taxon>
        <taxon>Rhodophyta</taxon>
        <taxon>Bangiophyceae</taxon>
        <taxon>Bangiales</taxon>
        <taxon>Bangiaceae</taxon>
        <taxon>Porphyra</taxon>
    </lineage>
</organism>
<evidence type="ECO:0000256" key="1">
    <source>
        <dbReference type="SAM" id="MobiDB-lite"/>
    </source>
</evidence>
<feature type="region of interest" description="Disordered" evidence="1">
    <location>
        <begin position="12"/>
        <end position="32"/>
    </location>
</feature>
<dbReference type="Proteomes" id="UP000218209">
    <property type="component" value="Unassembled WGS sequence"/>
</dbReference>
<feature type="compositionally biased region" description="Low complexity" evidence="1">
    <location>
        <begin position="177"/>
        <end position="191"/>
    </location>
</feature>
<proteinExistence type="predicted"/>
<evidence type="ECO:0000313" key="2">
    <source>
        <dbReference type="EMBL" id="OSX80568.1"/>
    </source>
</evidence>
<feature type="region of interest" description="Disordered" evidence="1">
    <location>
        <begin position="147"/>
        <end position="217"/>
    </location>
</feature>
<reference evidence="2 3" key="1">
    <citation type="submission" date="2017-03" db="EMBL/GenBank/DDBJ databases">
        <title>WGS assembly of Porphyra umbilicalis.</title>
        <authorList>
            <person name="Brawley S.H."/>
            <person name="Blouin N.A."/>
            <person name="Ficko-Blean E."/>
            <person name="Wheeler G.L."/>
            <person name="Lohr M."/>
            <person name="Goodson H.V."/>
            <person name="Jenkins J.W."/>
            <person name="Blaby-Haas C.E."/>
            <person name="Helliwell K.E."/>
            <person name="Chan C."/>
            <person name="Marriage T."/>
            <person name="Bhattacharya D."/>
            <person name="Klein A.S."/>
            <person name="Badis Y."/>
            <person name="Brodie J."/>
            <person name="Cao Y."/>
            <person name="Collen J."/>
            <person name="Dittami S.M."/>
            <person name="Gachon C.M."/>
            <person name="Green B.R."/>
            <person name="Karpowicz S."/>
            <person name="Kim J.W."/>
            <person name="Kudahl U."/>
            <person name="Lin S."/>
            <person name="Michel G."/>
            <person name="Mittag M."/>
            <person name="Olson B.J."/>
            <person name="Pangilinan J."/>
            <person name="Peng Y."/>
            <person name="Qiu H."/>
            <person name="Shu S."/>
            <person name="Singer J.T."/>
            <person name="Smith A.G."/>
            <person name="Sprecher B.N."/>
            <person name="Wagner V."/>
            <person name="Wang W."/>
            <person name="Wang Z.-Y."/>
            <person name="Yan J."/>
            <person name="Yarish C."/>
            <person name="Zoeuner-Riek S."/>
            <person name="Zhuang Y."/>
            <person name="Zou Y."/>
            <person name="Lindquist E.A."/>
            <person name="Grimwood J."/>
            <person name="Barry K."/>
            <person name="Rokhsar D.S."/>
            <person name="Schmutz J."/>
            <person name="Stiller J.W."/>
            <person name="Grossman A.R."/>
            <person name="Prochnik S.E."/>
        </authorList>
    </citation>
    <scope>NUCLEOTIDE SEQUENCE [LARGE SCALE GENOMIC DNA]</scope>
    <source>
        <strain evidence="2">4086291</strain>
    </source>
</reference>
<feature type="region of interest" description="Disordered" evidence="1">
    <location>
        <begin position="78"/>
        <end position="132"/>
    </location>
</feature>
<dbReference type="EMBL" id="KV918772">
    <property type="protein sequence ID" value="OSX80568.1"/>
    <property type="molecule type" value="Genomic_DNA"/>
</dbReference>
<feature type="compositionally biased region" description="Low complexity" evidence="1">
    <location>
        <begin position="79"/>
        <end position="98"/>
    </location>
</feature>
<evidence type="ECO:0000313" key="3">
    <source>
        <dbReference type="Proteomes" id="UP000218209"/>
    </source>
</evidence>
<gene>
    <name evidence="2" type="ORF">BU14_0049s0012</name>
</gene>
<protein>
    <submittedName>
        <fullName evidence="2">Uncharacterized protein</fullName>
    </submittedName>
</protein>